<proteinExistence type="inferred from homology"/>
<keyword evidence="5 7" id="KW-1133">Transmembrane helix</keyword>
<dbReference type="AlphaFoldDB" id="A0A1V8NU56"/>
<evidence type="ECO:0000259" key="8">
    <source>
        <dbReference type="Pfam" id="PF00892"/>
    </source>
</evidence>
<gene>
    <name evidence="9" type="ORF">BZK42_22045</name>
</gene>
<evidence type="ECO:0000313" key="9">
    <source>
        <dbReference type="EMBL" id="OQM39939.1"/>
    </source>
</evidence>
<feature type="transmembrane region" description="Helical" evidence="7">
    <location>
        <begin position="197"/>
        <end position="216"/>
    </location>
</feature>
<comment type="similarity">
    <text evidence="2">Belongs to the EamA transporter family.</text>
</comment>
<protein>
    <recommendedName>
        <fullName evidence="8">EamA domain-containing protein</fullName>
    </recommendedName>
</protein>
<organism evidence="9 10">
    <name type="scientific">Citrobacter braakii</name>
    <dbReference type="NCBI Taxonomy" id="57706"/>
    <lineage>
        <taxon>Bacteria</taxon>
        <taxon>Pseudomonadati</taxon>
        <taxon>Pseudomonadota</taxon>
        <taxon>Gammaproteobacteria</taxon>
        <taxon>Enterobacterales</taxon>
        <taxon>Enterobacteriaceae</taxon>
        <taxon>Citrobacter</taxon>
        <taxon>Citrobacter freundii complex</taxon>
    </lineage>
</organism>
<keyword evidence="6 7" id="KW-0472">Membrane</keyword>
<sequence>MAESQETLFMSEARLQRVGTLSVVIAATLWGSTGVSAQYLLETTHSSPATVTMLRMGLAGSLLLIFGGLRERRKLLRIFTSLRDVLSLLFFTLAGAMAVQLTFLVTVAASDAATATVLQFTSPAIVMVTSCLLTRQMPGWRTVLAVCLAIAGAFLLVTHGSLTSLRISRTALTWGLISSLAAAFYVTWPVPLIRRYGAIPVVGWSLFIGGVLLFILTPEPLVYHSWGLPAILSAGYLIVVGTAVTFCLYLSGARKIGSARASAICCIEPLVSAVLSVLLLHIAFGPADWTGTLMVLLAVALMTR</sequence>
<dbReference type="InterPro" id="IPR050638">
    <property type="entry name" value="AA-Vitamin_Transporters"/>
</dbReference>
<feature type="transmembrane region" description="Helical" evidence="7">
    <location>
        <begin position="88"/>
        <end position="109"/>
    </location>
</feature>
<dbReference type="InterPro" id="IPR037185">
    <property type="entry name" value="EmrE-like"/>
</dbReference>
<evidence type="ECO:0000256" key="7">
    <source>
        <dbReference type="SAM" id="Phobius"/>
    </source>
</evidence>
<feature type="domain" description="EamA" evidence="8">
    <location>
        <begin position="171"/>
        <end position="303"/>
    </location>
</feature>
<comment type="subcellular location">
    <subcellularLocation>
        <location evidence="1">Cell membrane</location>
        <topology evidence="1">Multi-pass membrane protein</topology>
    </subcellularLocation>
</comment>
<feature type="transmembrane region" description="Helical" evidence="7">
    <location>
        <begin position="21"/>
        <end position="41"/>
    </location>
</feature>
<dbReference type="PANTHER" id="PTHR32322">
    <property type="entry name" value="INNER MEMBRANE TRANSPORTER"/>
    <property type="match status" value="1"/>
</dbReference>
<dbReference type="SUPFAM" id="SSF103481">
    <property type="entry name" value="Multidrug resistance efflux transporter EmrE"/>
    <property type="match status" value="2"/>
</dbReference>
<dbReference type="InterPro" id="IPR000620">
    <property type="entry name" value="EamA_dom"/>
</dbReference>
<feature type="transmembrane region" description="Helical" evidence="7">
    <location>
        <begin position="228"/>
        <end position="249"/>
    </location>
</feature>
<feature type="transmembrane region" description="Helical" evidence="7">
    <location>
        <begin position="140"/>
        <end position="159"/>
    </location>
</feature>
<accession>A0A1V8NU56</accession>
<feature type="domain" description="EamA" evidence="8">
    <location>
        <begin position="19"/>
        <end position="157"/>
    </location>
</feature>
<keyword evidence="3" id="KW-1003">Cell membrane</keyword>
<dbReference type="Proteomes" id="UP000192573">
    <property type="component" value="Unassembled WGS sequence"/>
</dbReference>
<evidence type="ECO:0000256" key="6">
    <source>
        <dbReference type="ARBA" id="ARBA00023136"/>
    </source>
</evidence>
<keyword evidence="4 7" id="KW-0812">Transmembrane</keyword>
<evidence type="ECO:0000313" key="10">
    <source>
        <dbReference type="Proteomes" id="UP000192573"/>
    </source>
</evidence>
<feature type="transmembrane region" description="Helical" evidence="7">
    <location>
        <begin position="115"/>
        <end position="133"/>
    </location>
</feature>
<reference evidence="9 10" key="1">
    <citation type="submission" date="2017-03" db="EMBL/GenBank/DDBJ databases">
        <authorList>
            <person name="Afonso C.L."/>
            <person name="Miller P.J."/>
            <person name="Scott M.A."/>
            <person name="Spackman E."/>
            <person name="Goraichik I."/>
            <person name="Dimitrov K.M."/>
            <person name="Suarez D.L."/>
            <person name="Swayne D.E."/>
        </authorList>
    </citation>
    <scope>NUCLEOTIDE SEQUENCE [LARGE SCALE GENOMIC DNA]</scope>
    <source>
        <strain evidence="9 10">ATCC 51113</strain>
    </source>
</reference>
<dbReference type="Pfam" id="PF00892">
    <property type="entry name" value="EamA"/>
    <property type="match status" value="2"/>
</dbReference>
<feature type="transmembrane region" description="Helical" evidence="7">
    <location>
        <begin position="261"/>
        <end position="280"/>
    </location>
</feature>
<evidence type="ECO:0000256" key="4">
    <source>
        <dbReference type="ARBA" id="ARBA00022692"/>
    </source>
</evidence>
<dbReference type="GO" id="GO:0005886">
    <property type="term" value="C:plasma membrane"/>
    <property type="evidence" value="ECO:0007669"/>
    <property type="project" value="UniProtKB-SubCell"/>
</dbReference>
<name>A0A1V8NU56_CITBR</name>
<feature type="transmembrane region" description="Helical" evidence="7">
    <location>
        <begin position="47"/>
        <end position="67"/>
    </location>
</feature>
<evidence type="ECO:0000256" key="2">
    <source>
        <dbReference type="ARBA" id="ARBA00007362"/>
    </source>
</evidence>
<dbReference type="PANTHER" id="PTHR32322:SF2">
    <property type="entry name" value="EAMA DOMAIN-CONTAINING PROTEIN"/>
    <property type="match status" value="1"/>
</dbReference>
<feature type="transmembrane region" description="Helical" evidence="7">
    <location>
        <begin position="171"/>
        <end position="190"/>
    </location>
</feature>
<evidence type="ECO:0000256" key="5">
    <source>
        <dbReference type="ARBA" id="ARBA00022989"/>
    </source>
</evidence>
<comment type="caution">
    <text evidence="9">The sequence shown here is derived from an EMBL/GenBank/DDBJ whole genome shotgun (WGS) entry which is preliminary data.</text>
</comment>
<dbReference type="EMBL" id="NAEW01000015">
    <property type="protein sequence ID" value="OQM39939.1"/>
    <property type="molecule type" value="Genomic_DNA"/>
</dbReference>
<evidence type="ECO:0000256" key="3">
    <source>
        <dbReference type="ARBA" id="ARBA00022475"/>
    </source>
</evidence>
<evidence type="ECO:0000256" key="1">
    <source>
        <dbReference type="ARBA" id="ARBA00004651"/>
    </source>
</evidence>